<dbReference type="OrthoDB" id="3171583at2"/>
<dbReference type="Gene3D" id="1.10.3720.10">
    <property type="entry name" value="MetI-like"/>
    <property type="match status" value="1"/>
</dbReference>
<dbReference type="PANTHER" id="PTHR43163:SF7">
    <property type="entry name" value="DIPEPTIDE-TRANSPORT INTEGRAL MEMBRANE PROTEIN ABC TRANSPORTER DPPB-RELATED"/>
    <property type="match status" value="1"/>
</dbReference>
<feature type="transmembrane region" description="Helical" evidence="7">
    <location>
        <begin position="12"/>
        <end position="30"/>
    </location>
</feature>
<keyword evidence="3" id="KW-1003">Cell membrane</keyword>
<evidence type="ECO:0000256" key="1">
    <source>
        <dbReference type="ARBA" id="ARBA00004651"/>
    </source>
</evidence>
<dbReference type="Proteomes" id="UP000270616">
    <property type="component" value="Unassembled WGS sequence"/>
</dbReference>
<evidence type="ECO:0000313" key="10">
    <source>
        <dbReference type="Proteomes" id="UP000270616"/>
    </source>
</evidence>
<dbReference type="GO" id="GO:0005886">
    <property type="term" value="C:plasma membrane"/>
    <property type="evidence" value="ECO:0007669"/>
    <property type="project" value="UniProtKB-SubCell"/>
</dbReference>
<dbReference type="Pfam" id="PF00528">
    <property type="entry name" value="BPD_transp_1"/>
    <property type="match status" value="1"/>
</dbReference>
<feature type="domain" description="ABC transmembrane type-1" evidence="8">
    <location>
        <begin position="95"/>
        <end position="298"/>
    </location>
</feature>
<dbReference type="AlphaFoldDB" id="A0A3N4A2S0"/>
<evidence type="ECO:0000256" key="2">
    <source>
        <dbReference type="ARBA" id="ARBA00022448"/>
    </source>
</evidence>
<dbReference type="GO" id="GO:0055085">
    <property type="term" value="P:transmembrane transport"/>
    <property type="evidence" value="ECO:0007669"/>
    <property type="project" value="InterPro"/>
</dbReference>
<comment type="caution">
    <text evidence="9">The sequence shown here is derived from an EMBL/GenBank/DDBJ whole genome shotgun (WGS) entry which is preliminary data.</text>
</comment>
<keyword evidence="4 7" id="KW-0812">Transmembrane</keyword>
<dbReference type="PANTHER" id="PTHR43163">
    <property type="entry name" value="DIPEPTIDE TRANSPORT SYSTEM PERMEASE PROTEIN DPPB-RELATED"/>
    <property type="match status" value="1"/>
</dbReference>
<protein>
    <submittedName>
        <fullName evidence="9">ABC transporter permease</fullName>
    </submittedName>
</protein>
<gene>
    <name evidence="9" type="ORF">EDL96_09435</name>
</gene>
<dbReference type="RefSeq" id="WP_123825539.1">
    <property type="nucleotide sequence ID" value="NZ_RKMF01000011.1"/>
</dbReference>
<evidence type="ECO:0000256" key="5">
    <source>
        <dbReference type="ARBA" id="ARBA00022989"/>
    </source>
</evidence>
<feature type="transmembrane region" description="Helical" evidence="7">
    <location>
        <begin position="233"/>
        <end position="255"/>
    </location>
</feature>
<evidence type="ECO:0000256" key="4">
    <source>
        <dbReference type="ARBA" id="ARBA00022692"/>
    </source>
</evidence>
<dbReference type="InterPro" id="IPR035906">
    <property type="entry name" value="MetI-like_sf"/>
</dbReference>
<dbReference type="EMBL" id="RKMF01000011">
    <property type="protein sequence ID" value="ROZ62679.1"/>
    <property type="molecule type" value="Genomic_DNA"/>
</dbReference>
<reference evidence="9 10" key="1">
    <citation type="submission" date="2018-10" db="EMBL/GenBank/DDBJ databases">
        <title>Kocuria sp. M5W7-7, whole genome shotgun sequence.</title>
        <authorList>
            <person name="Tuo L."/>
        </authorList>
    </citation>
    <scope>NUCLEOTIDE SEQUENCE [LARGE SCALE GENOMIC DNA]</scope>
    <source>
        <strain evidence="9 10">M5W7-7</strain>
    </source>
</reference>
<dbReference type="Pfam" id="PF19300">
    <property type="entry name" value="BPD_transp_1_N"/>
    <property type="match status" value="1"/>
</dbReference>
<evidence type="ECO:0000256" key="7">
    <source>
        <dbReference type="RuleBase" id="RU363032"/>
    </source>
</evidence>
<keyword evidence="5 7" id="KW-1133">Transmembrane helix</keyword>
<comment type="subcellular location">
    <subcellularLocation>
        <location evidence="1 7">Cell membrane</location>
        <topology evidence="1 7">Multi-pass membrane protein</topology>
    </subcellularLocation>
</comment>
<evidence type="ECO:0000256" key="3">
    <source>
        <dbReference type="ARBA" id="ARBA00022475"/>
    </source>
</evidence>
<feature type="transmembrane region" description="Helical" evidence="7">
    <location>
        <begin position="175"/>
        <end position="193"/>
    </location>
</feature>
<dbReference type="PROSITE" id="PS50928">
    <property type="entry name" value="ABC_TM1"/>
    <property type="match status" value="1"/>
</dbReference>
<comment type="similarity">
    <text evidence="7">Belongs to the binding-protein-dependent transport system permease family.</text>
</comment>
<feature type="transmembrane region" description="Helical" evidence="7">
    <location>
        <begin position="101"/>
        <end position="120"/>
    </location>
</feature>
<evidence type="ECO:0000256" key="6">
    <source>
        <dbReference type="ARBA" id="ARBA00023136"/>
    </source>
</evidence>
<organism evidence="9 10">
    <name type="scientific">Kocuria soli</name>
    <dbReference type="NCBI Taxonomy" id="2485125"/>
    <lineage>
        <taxon>Bacteria</taxon>
        <taxon>Bacillati</taxon>
        <taxon>Actinomycetota</taxon>
        <taxon>Actinomycetes</taxon>
        <taxon>Micrococcales</taxon>
        <taxon>Micrococcaceae</taxon>
        <taxon>Kocuria</taxon>
    </lineage>
</organism>
<proteinExistence type="inferred from homology"/>
<dbReference type="CDD" id="cd06261">
    <property type="entry name" value="TM_PBP2"/>
    <property type="match status" value="1"/>
</dbReference>
<feature type="transmembrane region" description="Helical" evidence="7">
    <location>
        <begin position="275"/>
        <end position="301"/>
    </location>
</feature>
<dbReference type="InterPro" id="IPR045621">
    <property type="entry name" value="BPD_transp_1_N"/>
</dbReference>
<dbReference type="SUPFAM" id="SSF161098">
    <property type="entry name" value="MetI-like"/>
    <property type="match status" value="1"/>
</dbReference>
<sequence>MAWYLIRRILQMIPVFFGAIFIVYFLMFATSGDPTAALCGDRGCTDATKAALEAQYNLDQPFIVQFLLYLKGVFTLDLGKNFSGRPILSVIADTFPNTVKLAIIAVIFEAIFGVLLGLIAGLRKGTWYDSGLLFFSLILISIPVFVLGFVSQFVFGIKLGWTSPTVGSGAPLTDLLLPGMVLGGISLAYVLRLTRNSVAETRDADHVRTATAKGLSRRRVINVHVLRNSMIPVVTFLGADLGALMGGAIVTERIFNINGIGNQLYRAINLGDGAMVVSLVTLIVIVFVLANLLVDLLYAVLDPRIRYA</sequence>
<keyword evidence="2 7" id="KW-0813">Transport</keyword>
<dbReference type="InterPro" id="IPR000515">
    <property type="entry name" value="MetI-like"/>
</dbReference>
<name>A0A3N4A2S0_9MICC</name>
<keyword evidence="10" id="KW-1185">Reference proteome</keyword>
<accession>A0A3N4A2S0</accession>
<evidence type="ECO:0000313" key="9">
    <source>
        <dbReference type="EMBL" id="ROZ62679.1"/>
    </source>
</evidence>
<keyword evidence="6 7" id="KW-0472">Membrane</keyword>
<evidence type="ECO:0000259" key="8">
    <source>
        <dbReference type="PROSITE" id="PS50928"/>
    </source>
</evidence>
<feature type="transmembrane region" description="Helical" evidence="7">
    <location>
        <begin position="132"/>
        <end position="155"/>
    </location>
</feature>